<evidence type="ECO:0000313" key="2">
    <source>
        <dbReference type="Proteomes" id="UP000002280"/>
    </source>
</evidence>
<dbReference type="Proteomes" id="UP000002280">
    <property type="component" value="Chromosome 1"/>
</dbReference>
<accession>A0A5F8G209</accession>
<dbReference type="Bgee" id="ENSMODG00000045987">
    <property type="expression patterns" value="Expressed in spinal cord and 7 other cell types or tissues"/>
</dbReference>
<dbReference type="Ensembl" id="ENSMODT00000084179.1">
    <property type="protein sequence ID" value="ENSMODP00000041484.1"/>
    <property type="gene ID" value="ENSMODG00000045987.1"/>
</dbReference>
<dbReference type="Gene3D" id="3.20.20.140">
    <property type="entry name" value="Metal-dependent hydrolases"/>
    <property type="match status" value="1"/>
</dbReference>
<name>A0A5F8G209_MONDO</name>
<dbReference type="STRING" id="13616.ENSMODP00000041484"/>
<dbReference type="AlphaFoldDB" id="A0A5F8G209"/>
<reference evidence="1" key="3">
    <citation type="submission" date="2025-09" db="UniProtKB">
        <authorList>
            <consortium name="Ensembl"/>
        </authorList>
    </citation>
    <scope>IDENTIFICATION</scope>
</reference>
<dbReference type="InParanoid" id="A0A5F8G209"/>
<reference evidence="1 2" key="1">
    <citation type="journal article" date="2007" name="Nature">
        <title>Genome of the marsupial Monodelphis domestica reveals innovation in non-coding sequences.</title>
        <authorList>
            <person name="Mikkelsen T.S."/>
            <person name="Wakefield M.J."/>
            <person name="Aken B."/>
            <person name="Amemiya C.T."/>
            <person name="Chang J.L."/>
            <person name="Duke S."/>
            <person name="Garber M."/>
            <person name="Gentles A.J."/>
            <person name="Goodstadt L."/>
            <person name="Heger A."/>
            <person name="Jurka J."/>
            <person name="Kamal M."/>
            <person name="Mauceli E."/>
            <person name="Searle S.M."/>
            <person name="Sharpe T."/>
            <person name="Baker M.L."/>
            <person name="Batzer M.A."/>
            <person name="Benos P.V."/>
            <person name="Belov K."/>
            <person name="Clamp M."/>
            <person name="Cook A."/>
            <person name="Cuff J."/>
            <person name="Das R."/>
            <person name="Davidow L."/>
            <person name="Deakin J.E."/>
            <person name="Fazzari M.J."/>
            <person name="Glass J.L."/>
            <person name="Grabherr M."/>
            <person name="Greally J.M."/>
            <person name="Gu W."/>
            <person name="Hore T.A."/>
            <person name="Huttley G.A."/>
            <person name="Kleber M."/>
            <person name="Jirtle R.L."/>
            <person name="Koina E."/>
            <person name="Lee J.T."/>
            <person name="Mahony S."/>
            <person name="Marra M.A."/>
            <person name="Miller R.D."/>
            <person name="Nicholls R.D."/>
            <person name="Oda M."/>
            <person name="Papenfuss A.T."/>
            <person name="Parra Z.E."/>
            <person name="Pollock D.D."/>
            <person name="Ray D.A."/>
            <person name="Schein J.E."/>
            <person name="Speed T.P."/>
            <person name="Thompson K."/>
            <person name="VandeBerg J.L."/>
            <person name="Wade C.M."/>
            <person name="Walker J.A."/>
            <person name="Waters P.D."/>
            <person name="Webber C."/>
            <person name="Weidman J.R."/>
            <person name="Xie X."/>
            <person name="Zody M.C."/>
            <person name="Baldwin J."/>
            <person name="Abdouelleil A."/>
            <person name="Abdulkadir J."/>
            <person name="Abebe A."/>
            <person name="Abera B."/>
            <person name="Abreu J."/>
            <person name="Acer S.C."/>
            <person name="Aftuck L."/>
            <person name="Alexander A."/>
            <person name="An P."/>
            <person name="Anderson E."/>
            <person name="Anderson S."/>
            <person name="Arachi H."/>
            <person name="Azer M."/>
            <person name="Bachantsang P."/>
            <person name="Barry A."/>
            <person name="Bayul T."/>
            <person name="Berlin A."/>
            <person name="Bessette D."/>
            <person name="Bloom T."/>
            <person name="Bloom T."/>
            <person name="Boguslavskiy L."/>
            <person name="Bonnet C."/>
            <person name="Boukhgalter B."/>
            <person name="Bourzgui I."/>
            <person name="Brown A."/>
            <person name="Cahill P."/>
            <person name="Channer S."/>
            <person name="Cheshatsang Y."/>
            <person name="Chuda L."/>
            <person name="Citroen M."/>
            <person name="Collymore A."/>
            <person name="Cooke P."/>
            <person name="Costello M."/>
            <person name="D'Aco K."/>
            <person name="Daza R."/>
            <person name="De Haan G."/>
            <person name="DeGray S."/>
            <person name="DeMaso C."/>
            <person name="Dhargay N."/>
            <person name="Dooley K."/>
            <person name="Dooley E."/>
            <person name="Doricent M."/>
            <person name="Dorje P."/>
            <person name="Dorjee K."/>
            <person name="Dupes A."/>
            <person name="Elong R."/>
            <person name="Falk J."/>
            <person name="Farina A."/>
            <person name="Faro S."/>
            <person name="Ferguson D."/>
            <person name="Fisher S."/>
            <person name="Foley C.D."/>
            <person name="Franke A."/>
            <person name="Friedrich D."/>
            <person name="Gadbois L."/>
            <person name="Gearin G."/>
            <person name="Gearin C.R."/>
            <person name="Giannoukos G."/>
            <person name="Goode T."/>
            <person name="Graham J."/>
            <person name="Grandbois E."/>
            <person name="Grewal S."/>
            <person name="Gyaltsen K."/>
            <person name="Hafez N."/>
            <person name="Hagos B."/>
            <person name="Hall J."/>
            <person name="Henson C."/>
            <person name="Hollinger A."/>
            <person name="Honan T."/>
            <person name="Huard M.D."/>
            <person name="Hughes L."/>
            <person name="Hurhula B."/>
            <person name="Husby M.E."/>
            <person name="Kamat A."/>
            <person name="Kanga B."/>
            <person name="Kashin S."/>
            <person name="Khazanovich D."/>
            <person name="Kisner P."/>
            <person name="Lance K."/>
            <person name="Lara M."/>
            <person name="Lee W."/>
            <person name="Lennon N."/>
            <person name="Letendre F."/>
            <person name="LeVine R."/>
            <person name="Lipovsky A."/>
            <person name="Liu X."/>
            <person name="Liu J."/>
            <person name="Liu S."/>
            <person name="Lokyitsang T."/>
            <person name="Lokyitsang Y."/>
            <person name="Lubonja R."/>
            <person name="Lui A."/>
            <person name="MacDonald P."/>
            <person name="Magnisalis V."/>
            <person name="Maru K."/>
            <person name="Matthews C."/>
            <person name="McCusker W."/>
            <person name="McDonough S."/>
            <person name="Mehta T."/>
            <person name="Meldrim J."/>
            <person name="Meneus L."/>
            <person name="Mihai O."/>
            <person name="Mihalev A."/>
            <person name="Mihova T."/>
            <person name="Mittelman R."/>
            <person name="Mlenga V."/>
            <person name="Montmayeur A."/>
            <person name="Mulrain L."/>
            <person name="Navidi A."/>
            <person name="Naylor J."/>
            <person name="Negash T."/>
            <person name="Nguyen T."/>
            <person name="Nguyen N."/>
            <person name="Nicol R."/>
            <person name="Norbu C."/>
            <person name="Norbu N."/>
            <person name="Novod N."/>
            <person name="O'Neill B."/>
            <person name="Osman S."/>
            <person name="Markiewicz E."/>
            <person name="Oyono O.L."/>
            <person name="Patti C."/>
            <person name="Phunkhang P."/>
            <person name="Pierre F."/>
            <person name="Priest M."/>
            <person name="Raghuraman S."/>
            <person name="Rege F."/>
            <person name="Reyes R."/>
            <person name="Rise C."/>
            <person name="Rogov P."/>
            <person name="Ross K."/>
            <person name="Ryan E."/>
            <person name="Settipalli S."/>
            <person name="Shea T."/>
            <person name="Sherpa N."/>
            <person name="Shi L."/>
            <person name="Shih D."/>
            <person name="Sparrow T."/>
            <person name="Spaulding J."/>
            <person name="Stalker J."/>
            <person name="Stange-Thomann N."/>
            <person name="Stavropoulos S."/>
            <person name="Stone C."/>
            <person name="Strader C."/>
            <person name="Tesfaye S."/>
            <person name="Thomson T."/>
            <person name="Thoulutsang Y."/>
            <person name="Thoulutsang D."/>
            <person name="Topham K."/>
            <person name="Topping I."/>
            <person name="Tsamla T."/>
            <person name="Vassiliev H."/>
            <person name="Vo A."/>
            <person name="Wangchuk T."/>
            <person name="Wangdi T."/>
            <person name="Weiand M."/>
            <person name="Wilkinson J."/>
            <person name="Wilson A."/>
            <person name="Yadav S."/>
            <person name="Young G."/>
            <person name="Yu Q."/>
            <person name="Zembek L."/>
            <person name="Zhong D."/>
            <person name="Zimmer A."/>
            <person name="Zwirko Z."/>
            <person name="Jaffe D.B."/>
            <person name="Alvarez P."/>
            <person name="Brockman W."/>
            <person name="Butler J."/>
            <person name="Chin C."/>
            <person name="Gnerre S."/>
            <person name="MacCallum I."/>
            <person name="Graves J.A."/>
            <person name="Ponting C.P."/>
            <person name="Breen M."/>
            <person name="Samollow P.B."/>
            <person name="Lander E.S."/>
            <person name="Lindblad-Toh K."/>
        </authorList>
    </citation>
    <scope>NUCLEOTIDE SEQUENCE [LARGE SCALE GENOMIC DNA]</scope>
</reference>
<dbReference type="GeneTree" id="ENSGT00950000185145"/>
<keyword evidence="2" id="KW-1185">Reference proteome</keyword>
<proteinExistence type="predicted"/>
<protein>
    <submittedName>
        <fullName evidence="1">Uncharacterized protein</fullName>
    </submittedName>
</protein>
<sequence>YNHRSRFDHGAKVELHEHLEGAIKLATILHHSKKRGFPFSTNAVEEPPDVLGMDKPMSFPGFLGLSNTGLSDGLHSVPLSVHLAFS</sequence>
<reference evidence="1" key="2">
    <citation type="submission" date="2025-08" db="UniProtKB">
        <authorList>
            <consortium name="Ensembl"/>
        </authorList>
    </citation>
    <scope>IDENTIFICATION</scope>
</reference>
<organism evidence="1 2">
    <name type="scientific">Monodelphis domestica</name>
    <name type="common">Gray short-tailed opossum</name>
    <dbReference type="NCBI Taxonomy" id="13616"/>
    <lineage>
        <taxon>Eukaryota</taxon>
        <taxon>Metazoa</taxon>
        <taxon>Chordata</taxon>
        <taxon>Craniata</taxon>
        <taxon>Vertebrata</taxon>
        <taxon>Euteleostomi</taxon>
        <taxon>Mammalia</taxon>
        <taxon>Metatheria</taxon>
        <taxon>Didelphimorphia</taxon>
        <taxon>Didelphidae</taxon>
        <taxon>Monodelphis</taxon>
    </lineage>
</organism>
<evidence type="ECO:0000313" key="1">
    <source>
        <dbReference type="Ensembl" id="ENSMODP00000041484.1"/>
    </source>
</evidence>